<dbReference type="EMBL" id="JAWDKD010000015">
    <property type="protein sequence ID" value="MDV0446972.1"/>
    <property type="molecule type" value="Genomic_DNA"/>
</dbReference>
<reference evidence="1" key="1">
    <citation type="submission" date="2023-06" db="EMBL/GenBank/DDBJ databases">
        <title>Genome sequence of Methanosarcinaceae archaeon Ag5.</title>
        <authorList>
            <person name="Protasov E."/>
            <person name="Platt K."/>
            <person name="Poehlein A."/>
            <person name="Daniel R."/>
            <person name="Brune A."/>
        </authorList>
    </citation>
    <scope>NUCLEOTIDE SEQUENCE</scope>
    <source>
        <strain evidence="1">Ag5</strain>
    </source>
</reference>
<gene>
    <name evidence="1" type="ORF">MsAg5_08400</name>
</gene>
<proteinExistence type="predicted"/>
<keyword evidence="2" id="KW-1185">Reference proteome</keyword>
<evidence type="ECO:0000313" key="1">
    <source>
        <dbReference type="EMBL" id="MDV0446972.1"/>
    </source>
</evidence>
<evidence type="ECO:0008006" key="3">
    <source>
        <dbReference type="Google" id="ProtNLM"/>
    </source>
</evidence>
<name>A0AAE4MJW4_9EURY</name>
<dbReference type="Proteomes" id="UP001271789">
    <property type="component" value="Unassembled WGS sequence"/>
</dbReference>
<dbReference type="AlphaFoldDB" id="A0AAE4MJW4"/>
<dbReference type="PROSITE" id="PS51257">
    <property type="entry name" value="PROKAR_LIPOPROTEIN"/>
    <property type="match status" value="1"/>
</dbReference>
<comment type="caution">
    <text evidence="1">The sequence shown here is derived from an EMBL/GenBank/DDBJ whole genome shotgun (WGS) entry which is preliminary data.</text>
</comment>
<sequence>MKMKKTIILSVSILLIFLAAGCLSNSEDTFNPLNKNVSEFHTGGIENVPVPMYYPLDENGTPSQKQFMDFYHFIQVNNSMPAYSPEDLPNESDLAFYGTVKEIHPSYWSTPDGQTPENPQQAFHYDNYCIYTDIVFTVTDPAKGNPGDEVVVTFLGGEVDDFVIFFDGPLSPWDFEKQKEGQEYLLYLTVSSIPKEGTYYLMPGGAFFVNE</sequence>
<evidence type="ECO:0000313" key="2">
    <source>
        <dbReference type="Proteomes" id="UP001271789"/>
    </source>
</evidence>
<protein>
    <recommendedName>
        <fullName evidence="3">Lipoprotein</fullName>
    </recommendedName>
</protein>
<organism evidence="1 2">
    <name type="scientific">Methanolapillus africanus</name>
    <dbReference type="NCBI Taxonomy" id="3028297"/>
    <lineage>
        <taxon>Archaea</taxon>
        <taxon>Methanobacteriati</taxon>
        <taxon>Methanobacteriota</taxon>
        <taxon>Stenosarchaea group</taxon>
        <taxon>Methanomicrobia</taxon>
        <taxon>Methanosarcinales</taxon>
        <taxon>Methanosarcinaceae</taxon>
        <taxon>Methanolapillus</taxon>
    </lineage>
</organism>
<dbReference type="RefSeq" id="WP_338099379.1">
    <property type="nucleotide sequence ID" value="NZ_JAWDKD010000015.1"/>
</dbReference>
<accession>A0AAE4MJW4</accession>